<comment type="caution">
    <text evidence="1">The sequence shown here is derived from an EMBL/GenBank/DDBJ whole genome shotgun (WGS) entry which is preliminary data.</text>
</comment>
<keyword evidence="2" id="KW-1185">Reference proteome</keyword>
<evidence type="ECO:0000313" key="1">
    <source>
        <dbReference type="EMBL" id="CAH2088544.1"/>
    </source>
</evidence>
<accession>A0AAU9TPB4</accession>
<name>A0AAU9TPB4_EUPED</name>
<evidence type="ECO:0000313" key="2">
    <source>
        <dbReference type="Proteomes" id="UP001153954"/>
    </source>
</evidence>
<protein>
    <submittedName>
        <fullName evidence="1">Uncharacterized protein</fullName>
    </submittedName>
</protein>
<reference evidence="1" key="1">
    <citation type="submission" date="2022-03" db="EMBL/GenBank/DDBJ databases">
        <authorList>
            <person name="Tunstrom K."/>
        </authorList>
    </citation>
    <scope>NUCLEOTIDE SEQUENCE</scope>
</reference>
<gene>
    <name evidence="1" type="ORF">EEDITHA_LOCUS4696</name>
</gene>
<dbReference type="AlphaFoldDB" id="A0AAU9TPB4"/>
<dbReference type="EMBL" id="CAKOGL010000007">
    <property type="protein sequence ID" value="CAH2088544.1"/>
    <property type="molecule type" value="Genomic_DNA"/>
</dbReference>
<dbReference type="Proteomes" id="UP001153954">
    <property type="component" value="Unassembled WGS sequence"/>
</dbReference>
<organism evidence="1 2">
    <name type="scientific">Euphydryas editha</name>
    <name type="common">Edith's checkerspot</name>
    <dbReference type="NCBI Taxonomy" id="104508"/>
    <lineage>
        <taxon>Eukaryota</taxon>
        <taxon>Metazoa</taxon>
        <taxon>Ecdysozoa</taxon>
        <taxon>Arthropoda</taxon>
        <taxon>Hexapoda</taxon>
        <taxon>Insecta</taxon>
        <taxon>Pterygota</taxon>
        <taxon>Neoptera</taxon>
        <taxon>Endopterygota</taxon>
        <taxon>Lepidoptera</taxon>
        <taxon>Glossata</taxon>
        <taxon>Ditrysia</taxon>
        <taxon>Papilionoidea</taxon>
        <taxon>Nymphalidae</taxon>
        <taxon>Nymphalinae</taxon>
        <taxon>Euphydryas</taxon>
    </lineage>
</organism>
<proteinExistence type="predicted"/>
<sequence>MARKKVYSPGTRKYGTKAQYTKEDLEKALDDIKNCRKPKKELQKSRIFPCNIEDIEGNYQNHDGILERVDLQRRRYCKNIRYTKVTRWLKVTTKAGPHHLPIEEHSQLPR</sequence>